<accession>A0A0F9H2K7</accession>
<feature type="region of interest" description="Disordered" evidence="1">
    <location>
        <begin position="51"/>
        <end position="98"/>
    </location>
</feature>
<feature type="compositionally biased region" description="Basic and acidic residues" evidence="1">
    <location>
        <begin position="51"/>
        <end position="89"/>
    </location>
</feature>
<evidence type="ECO:0000256" key="1">
    <source>
        <dbReference type="SAM" id="MobiDB-lite"/>
    </source>
</evidence>
<feature type="region of interest" description="Disordered" evidence="1">
    <location>
        <begin position="206"/>
        <end position="239"/>
    </location>
</feature>
<dbReference type="EMBL" id="LAZR01016262">
    <property type="protein sequence ID" value="KKM05260.1"/>
    <property type="molecule type" value="Genomic_DNA"/>
</dbReference>
<name>A0A0F9H2K7_9ZZZZ</name>
<proteinExistence type="predicted"/>
<organism evidence="2">
    <name type="scientific">marine sediment metagenome</name>
    <dbReference type="NCBI Taxonomy" id="412755"/>
    <lineage>
        <taxon>unclassified sequences</taxon>
        <taxon>metagenomes</taxon>
        <taxon>ecological metagenomes</taxon>
    </lineage>
</organism>
<dbReference type="AlphaFoldDB" id="A0A0F9H2K7"/>
<comment type="caution">
    <text evidence="2">The sequence shown here is derived from an EMBL/GenBank/DDBJ whole genome shotgun (WGS) entry which is preliminary data.</text>
</comment>
<gene>
    <name evidence="2" type="ORF">LCGC14_1755920</name>
</gene>
<reference evidence="2" key="1">
    <citation type="journal article" date="2015" name="Nature">
        <title>Complex archaea that bridge the gap between prokaryotes and eukaryotes.</title>
        <authorList>
            <person name="Spang A."/>
            <person name="Saw J.H."/>
            <person name="Jorgensen S.L."/>
            <person name="Zaremba-Niedzwiedzka K."/>
            <person name="Martijn J."/>
            <person name="Lind A.E."/>
            <person name="van Eijk R."/>
            <person name="Schleper C."/>
            <person name="Guy L."/>
            <person name="Ettema T.J."/>
        </authorList>
    </citation>
    <scope>NUCLEOTIDE SEQUENCE</scope>
</reference>
<protein>
    <submittedName>
        <fullName evidence="2">Uncharacterized protein</fullName>
    </submittedName>
</protein>
<sequence>MAEDTKTKEVTAGEVTKAMEQTTASEEVVLKTKGGEVFKGKNWEEVAQKAAQAKEDTGTAVRDREGQVRTHESTIADLQKATEERRETTKASTSPQFGQQAFLTQVETDAPEAIASALAHTLGYENTDELRKDFKGIQEATESYKENYHIAVFSQRCPDYPGGEKPSAALMQELKNRGVDFTADNLENAWNQMKRSGDYKPLEISEQETGTTPRTTAPAHLEGTGGGGGGKSADEEMMEKFDNMTVEQQEVFMKSPEYAALVERTQKQ</sequence>
<evidence type="ECO:0000313" key="2">
    <source>
        <dbReference type="EMBL" id="KKM05260.1"/>
    </source>
</evidence>